<name>A0ABS9L0C1_9BACT</name>
<organism evidence="2 3">
    <name type="scientific">Terrimonas ginsenosidimutans</name>
    <dbReference type="NCBI Taxonomy" id="2908004"/>
    <lineage>
        <taxon>Bacteria</taxon>
        <taxon>Pseudomonadati</taxon>
        <taxon>Bacteroidota</taxon>
        <taxon>Chitinophagia</taxon>
        <taxon>Chitinophagales</taxon>
        <taxon>Chitinophagaceae</taxon>
        <taxon>Terrimonas</taxon>
    </lineage>
</organism>
<dbReference type="InterPro" id="IPR036188">
    <property type="entry name" value="FAD/NAD-bd_sf"/>
</dbReference>
<dbReference type="Pfam" id="PF01266">
    <property type="entry name" value="DAO"/>
    <property type="match status" value="1"/>
</dbReference>
<dbReference type="Gene3D" id="3.50.50.60">
    <property type="entry name" value="FAD/NAD(P)-binding domain"/>
    <property type="match status" value="2"/>
</dbReference>
<comment type="caution">
    <text evidence="2">The sequence shown here is derived from an EMBL/GenBank/DDBJ whole genome shotgun (WGS) entry which is preliminary data.</text>
</comment>
<dbReference type="SUPFAM" id="SSF54373">
    <property type="entry name" value="FAD-linked reductases, C-terminal domain"/>
    <property type="match status" value="1"/>
</dbReference>
<dbReference type="Gene3D" id="3.30.9.10">
    <property type="entry name" value="D-Amino Acid Oxidase, subunit A, domain 2"/>
    <property type="match status" value="1"/>
</dbReference>
<dbReference type="PANTHER" id="PTHR13847">
    <property type="entry name" value="SARCOSINE DEHYDROGENASE-RELATED"/>
    <property type="match status" value="1"/>
</dbReference>
<evidence type="ECO:0000313" key="2">
    <source>
        <dbReference type="EMBL" id="MCG2618042.1"/>
    </source>
</evidence>
<sequence length="413" mass="45921">MNITIIGGGVIGLCSAYYLRKQGYDVTIIERNDITDGCSFGNMGYISPSHFVPLATPGMISQGFKWMMSSSSPFYIQPRLDADLVRWGLAFWRSATAKKMNASIPHLNNLLQLSRRLTKEMHLEMGGAFEFQEKGCWMLYKNEKTGDHEKHLADQATSLGLKTIACTAQQVQEMETTVEVNVAGGVLYADDSHVDPAQLMRALYEVLKANGVKFWLKTNVTGFEKQGDRVTKVLTDKADLDVDELVIANGSWFGPISKLLGIRMLMQPGKGYSMEYDHLKANLLHPSILVDDRVATTPIGDWLRIGGTMEMSGHNDRILPKRVTAIYDAFKKYYPSMQITAPDPEKAWFGYRPVSPDGMPYIGRHGKFQNLIYAGGHAMLGVSAATGTGQIVTELVGHKKTIIPVEAFRPDRF</sequence>
<evidence type="ECO:0000313" key="3">
    <source>
        <dbReference type="Proteomes" id="UP001165367"/>
    </source>
</evidence>
<reference evidence="2" key="1">
    <citation type="submission" date="2022-01" db="EMBL/GenBank/DDBJ databases">
        <authorList>
            <person name="Jo J.-H."/>
            <person name="Im W.-T."/>
        </authorList>
    </citation>
    <scope>NUCLEOTIDE SEQUENCE</scope>
    <source>
        <strain evidence="2">NA20</strain>
    </source>
</reference>
<dbReference type="EMBL" id="JAKLTR010000031">
    <property type="protein sequence ID" value="MCG2618042.1"/>
    <property type="molecule type" value="Genomic_DNA"/>
</dbReference>
<dbReference type="InterPro" id="IPR006076">
    <property type="entry name" value="FAD-dep_OxRdtase"/>
</dbReference>
<evidence type="ECO:0000259" key="1">
    <source>
        <dbReference type="Pfam" id="PF01266"/>
    </source>
</evidence>
<proteinExistence type="predicted"/>
<gene>
    <name evidence="2" type="ORF">LZZ85_27310</name>
</gene>
<feature type="domain" description="FAD dependent oxidoreductase" evidence="1">
    <location>
        <begin position="3"/>
        <end position="395"/>
    </location>
</feature>
<protein>
    <submittedName>
        <fullName evidence="2">FAD-dependent oxidoreductase</fullName>
    </submittedName>
</protein>
<keyword evidence="3" id="KW-1185">Reference proteome</keyword>
<dbReference type="Proteomes" id="UP001165367">
    <property type="component" value="Unassembled WGS sequence"/>
</dbReference>
<dbReference type="SUPFAM" id="SSF51905">
    <property type="entry name" value="FAD/NAD(P)-binding domain"/>
    <property type="match status" value="1"/>
</dbReference>
<accession>A0ABS9L0C1</accession>